<protein>
    <submittedName>
        <fullName evidence="2">Uncharacterized protein</fullName>
    </submittedName>
</protein>
<evidence type="ECO:0000256" key="1">
    <source>
        <dbReference type="SAM" id="MobiDB-lite"/>
    </source>
</evidence>
<evidence type="ECO:0000313" key="3">
    <source>
        <dbReference type="Proteomes" id="UP001221142"/>
    </source>
</evidence>
<dbReference type="Proteomes" id="UP001221142">
    <property type="component" value="Unassembled WGS sequence"/>
</dbReference>
<gene>
    <name evidence="2" type="ORF">FB45DRAFT_864493</name>
</gene>
<dbReference type="AlphaFoldDB" id="A0AAD7C163"/>
<name>A0AAD7C163_9AGAR</name>
<organism evidence="2 3">
    <name type="scientific">Roridomyces roridus</name>
    <dbReference type="NCBI Taxonomy" id="1738132"/>
    <lineage>
        <taxon>Eukaryota</taxon>
        <taxon>Fungi</taxon>
        <taxon>Dikarya</taxon>
        <taxon>Basidiomycota</taxon>
        <taxon>Agaricomycotina</taxon>
        <taxon>Agaricomycetes</taxon>
        <taxon>Agaricomycetidae</taxon>
        <taxon>Agaricales</taxon>
        <taxon>Marasmiineae</taxon>
        <taxon>Mycenaceae</taxon>
        <taxon>Roridomyces</taxon>
    </lineage>
</organism>
<accession>A0AAD7C163</accession>
<evidence type="ECO:0000313" key="2">
    <source>
        <dbReference type="EMBL" id="KAJ7636461.1"/>
    </source>
</evidence>
<reference evidence="2" key="1">
    <citation type="submission" date="2023-03" db="EMBL/GenBank/DDBJ databases">
        <title>Massive genome expansion in bonnet fungi (Mycena s.s.) driven by repeated elements and novel gene families across ecological guilds.</title>
        <authorList>
            <consortium name="Lawrence Berkeley National Laboratory"/>
            <person name="Harder C.B."/>
            <person name="Miyauchi S."/>
            <person name="Viragh M."/>
            <person name="Kuo A."/>
            <person name="Thoen E."/>
            <person name="Andreopoulos B."/>
            <person name="Lu D."/>
            <person name="Skrede I."/>
            <person name="Drula E."/>
            <person name="Henrissat B."/>
            <person name="Morin E."/>
            <person name="Kohler A."/>
            <person name="Barry K."/>
            <person name="LaButti K."/>
            <person name="Morin E."/>
            <person name="Salamov A."/>
            <person name="Lipzen A."/>
            <person name="Mereny Z."/>
            <person name="Hegedus B."/>
            <person name="Baldrian P."/>
            <person name="Stursova M."/>
            <person name="Weitz H."/>
            <person name="Taylor A."/>
            <person name="Grigoriev I.V."/>
            <person name="Nagy L.G."/>
            <person name="Martin F."/>
            <person name="Kauserud H."/>
        </authorList>
    </citation>
    <scope>NUCLEOTIDE SEQUENCE</scope>
    <source>
        <strain evidence="2">9284</strain>
    </source>
</reference>
<dbReference type="EMBL" id="JARKIF010000006">
    <property type="protein sequence ID" value="KAJ7636461.1"/>
    <property type="molecule type" value="Genomic_DNA"/>
</dbReference>
<keyword evidence="3" id="KW-1185">Reference proteome</keyword>
<comment type="caution">
    <text evidence="2">The sequence shown here is derived from an EMBL/GenBank/DDBJ whole genome shotgun (WGS) entry which is preliminary data.</text>
</comment>
<sequence>MTKNLQTGLSRQACICFHHGRLDAHSRRSRRKLTPTHCFLYDITPPPMLLPQTRIIPRPPIQFNPPATSSTDDLARRDGGVGILCVRISCGRGGVWREEEDDSERNRNGAWLEGSDWPEWRMRGFGYAAPSLWRRVSRVGAPYPSDSPHSWDGSDPRVHCDLRSPSTGLSPQNSKTWEHPGRPQALQKVGSRRKSSVELELYMFEDVGGRRKREMQSRDFPHAI</sequence>
<feature type="region of interest" description="Disordered" evidence="1">
    <location>
        <begin position="143"/>
        <end position="192"/>
    </location>
</feature>
<feature type="compositionally biased region" description="Polar residues" evidence="1">
    <location>
        <begin position="164"/>
        <end position="175"/>
    </location>
</feature>
<feature type="compositionally biased region" description="Basic and acidic residues" evidence="1">
    <location>
        <begin position="152"/>
        <end position="162"/>
    </location>
</feature>
<proteinExistence type="predicted"/>